<keyword evidence="10 16" id="KW-1133">Transmembrane helix</keyword>
<dbReference type="EMBL" id="CALNXJ010000027">
    <property type="protein sequence ID" value="CAH3132698.1"/>
    <property type="molecule type" value="Genomic_DNA"/>
</dbReference>
<dbReference type="AlphaFoldDB" id="A0AAU9X1U3"/>
<comment type="similarity">
    <text evidence="16">Belongs to the glycosyltransferase group 1 family.</text>
</comment>
<accession>A0AAU9X1U3</accession>
<comment type="catalytic activity">
    <reaction evidence="13 16">
        <text>an alpha-D-Man-(1-&gt;3)-beta-D-Man-(1-&gt;4)-beta-D-GlcNAc-(1-&gt;4)-alpha-D-GlcNAc-diphospho-di-trans,poly-cis-dolichol + GDP-alpha-D-mannose = an alpha-D-Man-(1-&gt;3)-[alpha-D-Man-(1-&gt;6)]-beta-D-Man-(1-&gt;4)-beta-D-GlcNAc-(1-&gt;4)-alpha-D-GlcNAc-diphospho-di-trans,poly-cis-dolichol + GDP + H(+)</text>
        <dbReference type="Rhea" id="RHEA:29519"/>
        <dbReference type="Rhea" id="RHEA-COMP:19513"/>
        <dbReference type="Rhea" id="RHEA-COMP:19515"/>
        <dbReference type="ChEBI" id="CHEBI:15378"/>
        <dbReference type="ChEBI" id="CHEBI:57527"/>
        <dbReference type="ChEBI" id="CHEBI:58189"/>
        <dbReference type="ChEBI" id="CHEBI:132510"/>
        <dbReference type="ChEBI" id="CHEBI:132511"/>
        <dbReference type="EC" id="2.4.1.257"/>
    </reaction>
    <physiologicalReaction direction="left-to-right" evidence="13 16">
        <dbReference type="Rhea" id="RHEA:29520"/>
    </physiologicalReaction>
</comment>
<keyword evidence="7 16" id="KW-0808">Transferase</keyword>
<feature type="domain" description="Glycosyltransferase subfamily 4-like N-terminal" evidence="18">
    <location>
        <begin position="14"/>
        <end position="186"/>
    </location>
</feature>
<dbReference type="SUPFAM" id="SSF53756">
    <property type="entry name" value="UDP-Glycosyltransferase/glycogen phosphorylase"/>
    <property type="match status" value="1"/>
</dbReference>
<protein>
    <recommendedName>
        <fullName evidence="5 16">Alpha-1,3/1,6-mannosyltransferase ALG2</fullName>
        <ecNumber evidence="4 16">2.4.1.132</ecNumber>
        <ecNumber evidence="3 16">2.4.1.257</ecNumber>
    </recommendedName>
    <alternativeName>
        <fullName evidence="16">GDP-Man:Man(1)GlcNAc(2)-PP-Dol alpha-1,3-mannosyltransferase</fullName>
    </alternativeName>
</protein>
<name>A0AAU9X1U3_9CNID</name>
<organism evidence="19 20">
    <name type="scientific">Pocillopora meandrina</name>
    <dbReference type="NCBI Taxonomy" id="46732"/>
    <lineage>
        <taxon>Eukaryota</taxon>
        <taxon>Metazoa</taxon>
        <taxon>Cnidaria</taxon>
        <taxon>Anthozoa</taxon>
        <taxon>Hexacorallia</taxon>
        <taxon>Scleractinia</taxon>
        <taxon>Astrocoeniina</taxon>
        <taxon>Pocilloporidae</taxon>
        <taxon>Pocillopora</taxon>
    </lineage>
</organism>
<comment type="catalytic activity">
    <reaction evidence="15">
        <text>an alpha-D-Man-(1-&gt;6)-beta-D-Man-(1-&gt;4)-beta-D-GlcNAc-(1-&gt;4)-alpha-D-GlcNAc-diphospho-di-trans,poly-cis-dolichol + GDP-alpha-D-mannose = an alpha-D-Man-(1-&gt;3)-[alpha-D-Man-(1-&gt;6)]-beta-D-Man-(1-&gt;4)-beta-D-GlcNAc-(1-&gt;4)-alpha-D-GlcNAc-diphospho-di-trans,poly-cis-dolichol + GDP + H(+)</text>
        <dbReference type="Rhea" id="RHEA:79027"/>
        <dbReference type="Rhea" id="RHEA-COMP:19514"/>
        <dbReference type="Rhea" id="RHEA-COMP:19515"/>
        <dbReference type="ChEBI" id="CHEBI:15378"/>
        <dbReference type="ChEBI" id="CHEBI:57527"/>
        <dbReference type="ChEBI" id="CHEBI:58189"/>
        <dbReference type="ChEBI" id="CHEBI:132511"/>
        <dbReference type="ChEBI" id="CHEBI:229641"/>
    </reaction>
    <physiologicalReaction direction="left-to-right" evidence="15">
        <dbReference type="Rhea" id="RHEA:79028"/>
    </physiologicalReaction>
</comment>
<evidence type="ECO:0000256" key="13">
    <source>
        <dbReference type="ARBA" id="ARBA00045104"/>
    </source>
</evidence>
<dbReference type="CDD" id="cd03805">
    <property type="entry name" value="GT4_ALG2-like"/>
    <property type="match status" value="1"/>
</dbReference>
<dbReference type="GO" id="GO:0004378">
    <property type="term" value="F:GDP-Man:Man(1)GlcNAc(2)-PP-Dol alpha-1,3-mannosyltransferase activity"/>
    <property type="evidence" value="ECO:0007669"/>
    <property type="project" value="UniProtKB-UniRule"/>
</dbReference>
<keyword evidence="6 16" id="KW-0328">Glycosyltransferase</keyword>
<gene>
    <name evidence="19" type="ORF">PMEA_00015057</name>
</gene>
<dbReference type="InterPro" id="IPR001296">
    <property type="entry name" value="Glyco_trans_1"/>
</dbReference>
<comment type="subcellular location">
    <subcellularLocation>
        <location evidence="1 16">Endoplasmic reticulum membrane</location>
        <topology evidence="1 16">Single-pass membrane protein</topology>
    </subcellularLocation>
</comment>
<evidence type="ECO:0000256" key="7">
    <source>
        <dbReference type="ARBA" id="ARBA00022679"/>
    </source>
</evidence>
<evidence type="ECO:0000256" key="1">
    <source>
        <dbReference type="ARBA" id="ARBA00004389"/>
    </source>
</evidence>
<dbReference type="EC" id="2.4.1.257" evidence="3 16"/>
<keyword evidence="20" id="KW-1185">Reference proteome</keyword>
<dbReference type="Gene3D" id="3.40.50.2000">
    <property type="entry name" value="Glycogen Phosphorylase B"/>
    <property type="match status" value="2"/>
</dbReference>
<dbReference type="EC" id="2.4.1.132" evidence="4 16"/>
<evidence type="ECO:0000256" key="11">
    <source>
        <dbReference type="ARBA" id="ARBA00023136"/>
    </source>
</evidence>
<evidence type="ECO:0000256" key="4">
    <source>
        <dbReference type="ARBA" id="ARBA00012649"/>
    </source>
</evidence>
<reference evidence="19 20" key="1">
    <citation type="submission" date="2022-05" db="EMBL/GenBank/DDBJ databases">
        <authorList>
            <consortium name="Genoscope - CEA"/>
            <person name="William W."/>
        </authorList>
    </citation>
    <scope>NUCLEOTIDE SEQUENCE [LARGE SCALE GENOMIC DNA]</scope>
</reference>
<dbReference type="GO" id="GO:0005789">
    <property type="term" value="C:endoplasmic reticulum membrane"/>
    <property type="evidence" value="ECO:0007669"/>
    <property type="project" value="UniProtKB-SubCell"/>
</dbReference>
<keyword evidence="8 16" id="KW-0812">Transmembrane</keyword>
<evidence type="ECO:0000256" key="2">
    <source>
        <dbReference type="ARBA" id="ARBA00004922"/>
    </source>
</evidence>
<proteinExistence type="inferred from homology"/>
<evidence type="ECO:0000256" key="5">
    <source>
        <dbReference type="ARBA" id="ARBA00019218"/>
    </source>
</evidence>
<sequence length="435" mass="49408">MMVRVAFVHPDLGIGGAERLVVDAGLALKSRGHEVHFFTSHHDKSHCFEETKNGSLQVTAVGDWLPRHCFGYFYAFWAYVRMIYVSIYLVLFSSWRMDVVFCDQVSVCIPFLKLSKARIVFYCHFPDLLLTQRKSFLKKLYRAPLDWLEELTTGMADSVLVNSNFTAETFLSTFTSLCSNRPRVLYPSLNFSSFDKPVVKEEIEDLIPPTAKCVFLSINRYERKKNLNLALEALDWLRNIISDKEWKDVHLVMAGGYDDRVTENKEHHLELCKLAEQYNLNSKVTFVRSFSDAQKLSLLNQCSCLIYTPSHEHFGIVPIEAMYMKRPVIAVNSGGPLETVQNGVTGFLCNPDAESFALAMKEFLKNPSLSSTMGEAGKENVIKKFSFDVFAQHLHSIVTDGAQTGRVWSTALTCFLMVVVFCVACVWVVNFHNGH</sequence>
<comment type="catalytic activity">
    <reaction evidence="14">
        <text>a beta-D-Man-(1-&gt;4)-beta-D-GlcNAc-(1-&gt;4)-alpha-D-GlcNAc-diphospho-di-trans,poly-cis-dolichol + GDP-alpha-D-mannose = an alpha-D-Man-(1-&gt;6)-beta-D-Man-(1-&gt;4)-beta-D-GlcNAc-(1-&gt;4)-alpha-D-GlcNAc-diphospho-di-trans,poly-cis-dolichol + GDP + H(+)</text>
        <dbReference type="Rhea" id="RHEA:79023"/>
        <dbReference type="Rhea" id="RHEA-COMP:19511"/>
        <dbReference type="Rhea" id="RHEA-COMP:19514"/>
        <dbReference type="ChEBI" id="CHEBI:15378"/>
        <dbReference type="ChEBI" id="CHEBI:57527"/>
        <dbReference type="ChEBI" id="CHEBI:58189"/>
        <dbReference type="ChEBI" id="CHEBI:58472"/>
        <dbReference type="ChEBI" id="CHEBI:229641"/>
    </reaction>
    <physiologicalReaction direction="left-to-right" evidence="14">
        <dbReference type="Rhea" id="RHEA:79024"/>
    </physiologicalReaction>
</comment>
<keyword evidence="9" id="KW-0256">Endoplasmic reticulum</keyword>
<evidence type="ECO:0000256" key="12">
    <source>
        <dbReference type="ARBA" id="ARBA00045103"/>
    </source>
</evidence>
<evidence type="ECO:0000256" key="14">
    <source>
        <dbReference type="ARBA" id="ARBA00050465"/>
    </source>
</evidence>
<dbReference type="PANTHER" id="PTHR45918:SF1">
    <property type="entry name" value="ALPHA-1,3_1,6-MANNOSYLTRANSFERASE ALG2"/>
    <property type="match status" value="1"/>
</dbReference>
<evidence type="ECO:0000259" key="17">
    <source>
        <dbReference type="Pfam" id="PF00534"/>
    </source>
</evidence>
<feature type="transmembrane region" description="Helical" evidence="16">
    <location>
        <begin position="72"/>
        <end position="91"/>
    </location>
</feature>
<dbReference type="InterPro" id="IPR028098">
    <property type="entry name" value="Glyco_trans_4-like_N"/>
</dbReference>
<dbReference type="InterPro" id="IPR027054">
    <property type="entry name" value="ALG2"/>
</dbReference>
<dbReference type="PANTHER" id="PTHR45918">
    <property type="entry name" value="ALPHA-1,3/1,6-MANNOSYLTRANSFERASE ALG2"/>
    <property type="match status" value="1"/>
</dbReference>
<dbReference type="Pfam" id="PF00534">
    <property type="entry name" value="Glycos_transf_1"/>
    <property type="match status" value="1"/>
</dbReference>
<evidence type="ECO:0000256" key="16">
    <source>
        <dbReference type="RuleBase" id="RU367136"/>
    </source>
</evidence>
<feature type="domain" description="Glycosyl transferase family 1" evidence="17">
    <location>
        <begin position="201"/>
        <end position="379"/>
    </location>
</feature>
<evidence type="ECO:0000256" key="9">
    <source>
        <dbReference type="ARBA" id="ARBA00022824"/>
    </source>
</evidence>
<evidence type="ECO:0000259" key="18">
    <source>
        <dbReference type="Pfam" id="PF13439"/>
    </source>
</evidence>
<keyword evidence="11 16" id="KW-0472">Membrane</keyword>
<dbReference type="FunFam" id="3.40.50.2000:FF:000085">
    <property type="entry name" value="alpha-1,3/1,6-mannosyltransferase ALG2"/>
    <property type="match status" value="1"/>
</dbReference>
<dbReference type="GO" id="GO:0102704">
    <property type="term" value="F:GDP-Man:Man(2)GlcNAc(2)-PP-Dol alpha-1,6-mannosyltransferase activity"/>
    <property type="evidence" value="ECO:0007669"/>
    <property type="project" value="UniProtKB-UniRule"/>
</dbReference>
<evidence type="ECO:0000313" key="20">
    <source>
        <dbReference type="Proteomes" id="UP001159428"/>
    </source>
</evidence>
<evidence type="ECO:0000256" key="3">
    <source>
        <dbReference type="ARBA" id="ARBA00011969"/>
    </source>
</evidence>
<comment type="catalytic activity">
    <reaction evidence="12 16">
        <text>a beta-D-Man-(1-&gt;4)-beta-D-GlcNAc-(1-&gt;4)-alpha-D-GlcNAc-diphospho-di-trans,poly-cis-dolichol + GDP-alpha-D-mannose = an alpha-D-Man-(1-&gt;3)-beta-D-Man-(1-&gt;4)-beta-D-GlcNAc-(1-&gt;4)-alpha-D-GlcNAc-diphospho-di-trans,poly-cis-dolichol + GDP + H(+)</text>
        <dbReference type="Rhea" id="RHEA:29515"/>
        <dbReference type="Rhea" id="RHEA-COMP:19511"/>
        <dbReference type="Rhea" id="RHEA-COMP:19513"/>
        <dbReference type="ChEBI" id="CHEBI:15378"/>
        <dbReference type="ChEBI" id="CHEBI:57527"/>
        <dbReference type="ChEBI" id="CHEBI:58189"/>
        <dbReference type="ChEBI" id="CHEBI:58472"/>
        <dbReference type="ChEBI" id="CHEBI:132510"/>
        <dbReference type="EC" id="2.4.1.132"/>
    </reaction>
    <physiologicalReaction direction="left-to-right" evidence="12 16">
        <dbReference type="Rhea" id="RHEA:29516"/>
    </physiologicalReaction>
</comment>
<evidence type="ECO:0000256" key="6">
    <source>
        <dbReference type="ARBA" id="ARBA00022676"/>
    </source>
</evidence>
<comment type="caution">
    <text evidence="19">The sequence shown here is derived from an EMBL/GenBank/DDBJ whole genome shotgun (WGS) entry which is preliminary data.</text>
</comment>
<evidence type="ECO:0000313" key="19">
    <source>
        <dbReference type="EMBL" id="CAH3132698.1"/>
    </source>
</evidence>
<evidence type="ECO:0000256" key="15">
    <source>
        <dbReference type="ARBA" id="ARBA00052501"/>
    </source>
</evidence>
<comment type="pathway">
    <text evidence="2 16">Protein modification; protein glycosylation.</text>
</comment>
<comment type="function">
    <text evidence="16">Mannosylates Man(2)GlcNAc(2)-dolichol diphosphate and Man(1)GlcNAc(2)-dolichol diphosphate to form Man(3)GlcNAc(2)-dolichol diphosphate.</text>
</comment>
<feature type="transmembrane region" description="Helical" evidence="16">
    <location>
        <begin position="407"/>
        <end position="429"/>
    </location>
</feature>
<dbReference type="FunFam" id="3.40.50.2000:FF:000097">
    <property type="entry name" value="alpha-1,3/1,6-mannosyltransferase ALG2"/>
    <property type="match status" value="1"/>
</dbReference>
<evidence type="ECO:0000256" key="8">
    <source>
        <dbReference type="ARBA" id="ARBA00022692"/>
    </source>
</evidence>
<dbReference type="Proteomes" id="UP001159428">
    <property type="component" value="Unassembled WGS sequence"/>
</dbReference>
<evidence type="ECO:0000256" key="10">
    <source>
        <dbReference type="ARBA" id="ARBA00022989"/>
    </source>
</evidence>
<dbReference type="Pfam" id="PF13439">
    <property type="entry name" value="Glyco_transf_4"/>
    <property type="match status" value="1"/>
</dbReference>